<dbReference type="AlphaFoldDB" id="A0A1F5YWM9"/>
<reference evidence="2 3" key="1">
    <citation type="journal article" date="2016" name="Nat. Commun.">
        <title>Thousands of microbial genomes shed light on interconnected biogeochemical processes in an aquifer system.</title>
        <authorList>
            <person name="Anantharaman K."/>
            <person name="Brown C.T."/>
            <person name="Hug L.A."/>
            <person name="Sharon I."/>
            <person name="Castelle C.J."/>
            <person name="Probst A.J."/>
            <person name="Thomas B.C."/>
            <person name="Singh A."/>
            <person name="Wilkins M.J."/>
            <person name="Karaoz U."/>
            <person name="Brodie E.L."/>
            <person name="Williams K.H."/>
            <person name="Hubbard S.S."/>
            <person name="Banfield J.F."/>
        </authorList>
    </citation>
    <scope>NUCLEOTIDE SEQUENCE [LARGE SCALE GENOMIC DNA]</scope>
</reference>
<dbReference type="Gene3D" id="3.90.1150.200">
    <property type="match status" value="1"/>
</dbReference>
<accession>A0A1F5YWM9</accession>
<evidence type="ECO:0000313" key="3">
    <source>
        <dbReference type="Proteomes" id="UP000179129"/>
    </source>
</evidence>
<dbReference type="Proteomes" id="UP000179129">
    <property type="component" value="Unassembled WGS sequence"/>
</dbReference>
<evidence type="ECO:0000259" key="1">
    <source>
        <dbReference type="Pfam" id="PF08818"/>
    </source>
</evidence>
<gene>
    <name evidence="2" type="ORF">A3F83_08230</name>
</gene>
<comment type="caution">
    <text evidence="2">The sequence shown here is derived from an EMBL/GenBank/DDBJ whole genome shotgun (WGS) entry which is preliminary data.</text>
</comment>
<feature type="domain" description="YdhG-like" evidence="1">
    <location>
        <begin position="26"/>
        <end position="115"/>
    </location>
</feature>
<proteinExistence type="predicted"/>
<evidence type="ECO:0000313" key="2">
    <source>
        <dbReference type="EMBL" id="OGG04599.1"/>
    </source>
</evidence>
<dbReference type="STRING" id="1817867.A3F83_08230"/>
<dbReference type="EMBL" id="MFIX01000111">
    <property type="protein sequence ID" value="OGG04599.1"/>
    <property type="molecule type" value="Genomic_DNA"/>
</dbReference>
<protein>
    <recommendedName>
        <fullName evidence="1">YdhG-like domain-containing protein</fullName>
    </recommendedName>
</protein>
<dbReference type="SUPFAM" id="SSF159888">
    <property type="entry name" value="YdhG-like"/>
    <property type="match status" value="1"/>
</dbReference>
<dbReference type="InterPro" id="IPR014922">
    <property type="entry name" value="YdhG-like"/>
</dbReference>
<dbReference type="Pfam" id="PF08818">
    <property type="entry name" value="DUF1801"/>
    <property type="match status" value="1"/>
</dbReference>
<sequence>MAGSENTNAGVEQFFGCIPAPLGKLAASLRAIVKTAAPQAREEIKWGFPCYTQNSMLCYIRPAKAHLTFGFYKGASLTDPENLLEGTGKGLRHVKIRRSGDIRANIFSRWIREAVELNEREKEAKKC</sequence>
<name>A0A1F5YWM9_9BACT</name>
<organism evidence="2 3">
    <name type="scientific">Candidatus Glassbacteria bacterium RIFCSPLOWO2_12_FULL_58_11</name>
    <dbReference type="NCBI Taxonomy" id="1817867"/>
    <lineage>
        <taxon>Bacteria</taxon>
        <taxon>Candidatus Glassiibacteriota</taxon>
    </lineage>
</organism>